<dbReference type="PIRSF" id="PIRSF000412">
    <property type="entry name" value="SHMT"/>
    <property type="match status" value="1"/>
</dbReference>
<dbReference type="SUPFAM" id="SSF53383">
    <property type="entry name" value="PLP-dependent transferases"/>
    <property type="match status" value="1"/>
</dbReference>
<evidence type="ECO:0000313" key="27">
    <source>
        <dbReference type="EMBL" id="STF92750.1"/>
    </source>
</evidence>
<evidence type="ECO:0000313" key="22">
    <source>
        <dbReference type="EMBL" id="MDW9349511.1"/>
    </source>
</evidence>
<feature type="modified residue" description="N6-(pyridoxal phosphate)lysine" evidence="11 12">
    <location>
        <position position="229"/>
    </location>
</feature>
<dbReference type="Proteomes" id="UP001271591">
    <property type="component" value="Unassembled WGS sequence"/>
</dbReference>
<feature type="site" description="Plays an important role in substrate specificity" evidence="11">
    <location>
        <position position="228"/>
    </location>
</feature>
<evidence type="ECO:0000313" key="33">
    <source>
        <dbReference type="Proteomes" id="UP000254043"/>
    </source>
</evidence>
<evidence type="ECO:0000313" key="24">
    <source>
        <dbReference type="EMBL" id="ONG35752.1"/>
    </source>
</evidence>
<evidence type="ECO:0000256" key="4">
    <source>
        <dbReference type="ARBA" id="ARBA00006376"/>
    </source>
</evidence>
<reference evidence="22" key="13">
    <citation type="submission" date="2023-10" db="EMBL/GenBank/DDBJ databases">
        <title>Draft Genome Sequence of a Shiga toxin-producing Escherichia coli strain from deer meat showing an IS-element integration in the B-subunit of the Shiga toxin Stx2b gene.</title>
        <authorList>
            <person name="Projahn M."/>
            <person name="Borowiak M."/>
        </authorList>
    </citation>
    <scope>NUCLEOTIDE SEQUENCE</scope>
    <source>
        <strain evidence="22">BfR-EC-18960</strain>
    </source>
</reference>
<evidence type="ECO:0000313" key="30">
    <source>
        <dbReference type="EMBL" id="VED06543.1"/>
    </source>
</evidence>
<dbReference type="EC" id="2.1.2.1" evidence="11"/>
<dbReference type="Proteomes" id="UP000188967">
    <property type="component" value="Unassembled WGS sequence"/>
</dbReference>
<proteinExistence type="inferred from homology"/>
<dbReference type="GO" id="GO:0005829">
    <property type="term" value="C:cytosol"/>
    <property type="evidence" value="ECO:0007669"/>
    <property type="project" value="TreeGrafter"/>
</dbReference>
<dbReference type="InterPro" id="IPR001085">
    <property type="entry name" value="Ser_HO-MeTrfase"/>
</dbReference>
<evidence type="ECO:0000313" key="14">
    <source>
        <dbReference type="EMBL" id="EFD6882963.1"/>
    </source>
</evidence>
<evidence type="ECO:0000313" key="35">
    <source>
        <dbReference type="Proteomes" id="UP000254495"/>
    </source>
</evidence>
<protein>
    <recommendedName>
        <fullName evidence="11">Serine hydroxymethyltransferase</fullName>
        <shortName evidence="11">SHMT</shortName>
        <shortName evidence="11">Serine methylase</shortName>
        <ecNumber evidence="11">2.1.2.1</ecNumber>
    </recommendedName>
</protein>
<evidence type="ECO:0000313" key="16">
    <source>
        <dbReference type="EMBL" id="EFM1448295.1"/>
    </source>
</evidence>
<dbReference type="EMBL" id="MTPS01000089">
    <property type="protein sequence ID" value="ONG35752.1"/>
    <property type="molecule type" value="Genomic_DNA"/>
</dbReference>
<dbReference type="PANTHER" id="PTHR11680">
    <property type="entry name" value="SERINE HYDROXYMETHYLTRANSFERASE"/>
    <property type="match status" value="1"/>
</dbReference>
<keyword evidence="10 11" id="KW-0663">Pyridoxal phosphate</keyword>
<dbReference type="OMA" id="CQFANVQ"/>
<evidence type="ECO:0000313" key="44">
    <source>
        <dbReference type="Proteomes" id="UP000543424"/>
    </source>
</evidence>
<feature type="modified residue" description="N6-acetyllysine" evidence="11">
    <location>
        <position position="354"/>
    </location>
</feature>
<keyword evidence="7 11" id="KW-0554">One-carbon metabolism</keyword>
<keyword evidence="26" id="KW-0489">Methyltransferase</keyword>
<dbReference type="Proteomes" id="UP000327073">
    <property type="component" value="Unassembled WGS sequence"/>
</dbReference>
<gene>
    <name evidence="11 26" type="primary">glyA</name>
    <name evidence="24" type="ORF">BXT93_06535</name>
    <name evidence="25" type="ORF">DU321_15995</name>
    <name evidence="19" type="ORF">F7F11_13365</name>
    <name evidence="15" type="ORF">F9413_00935</name>
    <name evidence="14" type="ORF">FZU14_01745</name>
    <name evidence="23" type="ORF">GQM13_00200</name>
    <name evidence="16" type="ORF">HEP34_004740</name>
    <name evidence="17" type="ORF">HI055_002154</name>
    <name evidence="18" type="ORF">HJQ60_000984</name>
    <name evidence="26" type="ORF">NCTC10082_03735</name>
    <name evidence="29" type="ORF">NCTC7922_00863</name>
    <name evidence="27" type="ORF">NCTC7927_01477</name>
    <name evidence="30" type="ORF">NCTC9044_00307</name>
    <name evidence="28" type="ORF">NCTC9077_01684</name>
    <name evidence="31" type="ORF">NCTC9702_01552</name>
    <name evidence="21" type="ORF">Q2V20_23915</name>
    <name evidence="20" type="ORF">QO046_09215</name>
    <name evidence="22" type="ORF">R8G00_07685</name>
</gene>
<dbReference type="Gene3D" id="3.40.640.10">
    <property type="entry name" value="Type I PLP-dependent aspartate aminotransferase-like (Major domain)"/>
    <property type="match status" value="1"/>
</dbReference>
<reference evidence="19 40" key="6">
    <citation type="submission" date="2019-03" db="EMBL/GenBank/DDBJ databases">
        <title>Whole Genome Sequencing of Shiga-Toxin Escherichia coli Strains from Nebraska.</title>
        <authorList>
            <person name="Abdalhamid B."/>
            <person name="Mccutchen E.L."/>
            <person name="Bouska A.C."/>
            <person name="Hinrichs S.H."/>
            <person name="Iwen P.C."/>
        </authorList>
    </citation>
    <scope>NUCLEOTIDE SEQUENCE [LARGE SCALE GENOMIC DNA]</scope>
    <source>
        <strain evidence="19 40">STEC_170836</strain>
    </source>
</reference>
<dbReference type="EMBL" id="UGAK01000003">
    <property type="protein sequence ID" value="STF92750.1"/>
    <property type="molecule type" value="Genomic_DNA"/>
</dbReference>
<evidence type="ECO:0000313" key="41">
    <source>
        <dbReference type="Proteomes" id="UP000430081"/>
    </source>
</evidence>
<dbReference type="EMBL" id="JAWPMK010000001">
    <property type="protein sequence ID" value="MDW9349511.1"/>
    <property type="molecule type" value="Genomic_DNA"/>
</dbReference>
<dbReference type="GO" id="GO:0032259">
    <property type="term" value="P:methylation"/>
    <property type="evidence" value="ECO:0007669"/>
    <property type="project" value="UniProtKB-KW"/>
</dbReference>
<evidence type="ECO:0000256" key="11">
    <source>
        <dbReference type="HAMAP-Rule" id="MF_00051"/>
    </source>
</evidence>
<comment type="subunit">
    <text evidence="5 11">Homodimer.</text>
</comment>
<reference evidence="23 41" key="7">
    <citation type="submission" date="2019-12" db="EMBL/GenBank/DDBJ databases">
        <title>Enteriobacteria Tanzani isolates_10432.</title>
        <authorList>
            <person name="Subbiah M."/>
            <person name="Call D."/>
        </authorList>
    </citation>
    <scope>NUCLEOTIDE SEQUENCE [LARGE SCALE GENOMIC DNA]</scope>
    <source>
        <strain evidence="23 41">10432wG7</strain>
    </source>
</reference>
<evidence type="ECO:0000256" key="12">
    <source>
        <dbReference type="PIRSR" id="PIRSR000412-50"/>
    </source>
</evidence>
<dbReference type="Proteomes" id="UP000543424">
    <property type="component" value="Unassembled WGS sequence"/>
</dbReference>
<dbReference type="EMBL" id="DABERK010000004">
    <property type="protein sequence ID" value="HAI5331057.1"/>
    <property type="molecule type" value="Genomic_DNA"/>
</dbReference>
<dbReference type="Pfam" id="PF00464">
    <property type="entry name" value="SHMT"/>
    <property type="match status" value="1"/>
</dbReference>
<feature type="modified residue" description="N6-acetyllysine" evidence="11">
    <location>
        <position position="250"/>
    </location>
</feature>
<dbReference type="Proteomes" id="UP000254043">
    <property type="component" value="Unassembled WGS sequence"/>
</dbReference>
<evidence type="ECO:0000313" key="37">
    <source>
        <dbReference type="Proteomes" id="UP000271797"/>
    </source>
</evidence>
<reference evidence="15 44" key="8">
    <citation type="submission" date="2019-12" db="EMBL/GenBank/DDBJ databases">
        <authorList>
            <consortium name="NARMS: The National Antimicrobial Resistance Monitoring System"/>
        </authorList>
    </citation>
    <scope>NUCLEOTIDE SEQUENCE [LARGE SCALE GENOMIC DNA]</scope>
    <source>
        <strain evidence="14 43">19MD07CB01-EC</strain>
        <strain evidence="15 44">CVM N19EC0130</strain>
    </source>
</reference>
<dbReference type="Proteomes" id="UP000254174">
    <property type="component" value="Unassembled WGS sequence"/>
</dbReference>
<dbReference type="GO" id="GO:0019264">
    <property type="term" value="P:glycine biosynthetic process from serine"/>
    <property type="evidence" value="ECO:0007669"/>
    <property type="project" value="UniProtKB-UniRule"/>
</dbReference>
<dbReference type="HAMAP" id="MF_00051">
    <property type="entry name" value="SHMT"/>
    <property type="match status" value="1"/>
</dbReference>
<dbReference type="InterPro" id="IPR015424">
    <property type="entry name" value="PyrdxlP-dep_Trfase"/>
</dbReference>
<comment type="pathway">
    <text evidence="11">Amino-acid biosynthesis; glycine biosynthesis; glycine from L-serine: step 1/1.</text>
</comment>
<dbReference type="EMBL" id="UGFC01000005">
    <property type="protein sequence ID" value="STM09746.1"/>
    <property type="molecule type" value="Genomic_DNA"/>
</dbReference>
<organism evidence="26 36">
    <name type="scientific">Escherichia coli</name>
    <dbReference type="NCBI Taxonomy" id="562"/>
    <lineage>
        <taxon>Bacteria</taxon>
        <taxon>Pseudomonadati</taxon>
        <taxon>Pseudomonadota</taxon>
        <taxon>Gammaproteobacteria</taxon>
        <taxon>Enterobacterales</taxon>
        <taxon>Enterobacteriaceae</taxon>
        <taxon>Escherichia</taxon>
    </lineage>
</organism>
<feature type="binding site" evidence="11">
    <location>
        <begin position="355"/>
        <end position="357"/>
    </location>
    <ligand>
        <name>(6S)-5,6,7,8-tetrahydrofolate</name>
        <dbReference type="ChEBI" id="CHEBI:57453"/>
    </ligand>
</feature>
<reference evidence="25 38" key="4">
    <citation type="submission" date="2018-11" db="EMBL/GenBank/DDBJ databases">
        <title>E. coli isolates of the female bladder.</title>
        <authorList>
            <person name="Garretto A."/>
            <person name="Miller-Ensminger T."/>
            <person name="Wolfe A.J."/>
            <person name="Putonti C."/>
        </authorList>
    </citation>
    <scope>NUCLEOTIDE SEQUENCE [LARGE SCALE GENOMIC DNA]</scope>
    <source>
        <strain evidence="25 38">UMB1727</strain>
    </source>
</reference>
<dbReference type="EMBL" id="WTMQ01000001">
    <property type="protein sequence ID" value="MWL01871.1"/>
    <property type="molecule type" value="Genomic_DNA"/>
</dbReference>
<dbReference type="UniPathway" id="UPA00193"/>
<dbReference type="Proteomes" id="UP001223829">
    <property type="component" value="Unassembled WGS sequence"/>
</dbReference>
<feature type="modified residue" description="N6-acetyllysine" evidence="11">
    <location>
        <position position="285"/>
    </location>
</feature>
<dbReference type="FunFam" id="3.40.640.10:FF:000001">
    <property type="entry name" value="Serine hydroxymethyltransferase"/>
    <property type="match status" value="1"/>
</dbReference>
<dbReference type="EMBL" id="AASKVF010000002">
    <property type="protein sequence ID" value="EFD6882963.1"/>
    <property type="molecule type" value="Genomic_DNA"/>
</dbReference>
<reference evidence="37 39" key="5">
    <citation type="submission" date="2018-12" db="EMBL/GenBank/DDBJ databases">
        <authorList>
            <consortium name="Pathogen Informatics"/>
        </authorList>
    </citation>
    <scope>NUCLEOTIDE SEQUENCE [LARGE SCALE GENOMIC DNA]</scope>
    <source>
        <strain evidence="30 37">NCTC9044</strain>
        <strain evidence="31 39">NCTC9702</strain>
    </source>
</reference>
<evidence type="ECO:0000313" key="21">
    <source>
        <dbReference type="EMBL" id="MDO2577143.1"/>
    </source>
</evidence>
<reference evidence="33 34" key="3">
    <citation type="submission" date="2018-06" db="EMBL/GenBank/DDBJ databases">
        <authorList>
            <consortium name="Pathogen Informatics"/>
            <person name="Doyle S."/>
        </authorList>
    </citation>
    <scope>NUCLEOTIDE SEQUENCE [LARGE SCALE GENOMIC DNA]</scope>
    <source>
        <strain evidence="26 36">NCTC10082</strain>
        <strain evidence="29 34">NCTC7922</strain>
        <strain evidence="27 33">NCTC7927</strain>
        <strain evidence="28 35">NCTC9077</strain>
    </source>
</reference>
<dbReference type="FunFam" id="3.90.1150.10:FF:000003">
    <property type="entry name" value="Serine hydroxymethyltransferase"/>
    <property type="match status" value="1"/>
</dbReference>
<dbReference type="GO" id="GO:0008483">
    <property type="term" value="F:transaminase activity"/>
    <property type="evidence" value="ECO:0007669"/>
    <property type="project" value="UniProtKB-KW"/>
</dbReference>
<dbReference type="GO" id="GO:0030170">
    <property type="term" value="F:pyridoxal phosphate binding"/>
    <property type="evidence" value="ECO:0007669"/>
    <property type="project" value="UniProtKB-UniRule"/>
</dbReference>
<evidence type="ECO:0000313" key="34">
    <source>
        <dbReference type="Proteomes" id="UP000254174"/>
    </source>
</evidence>
<evidence type="ECO:0000313" key="26">
    <source>
        <dbReference type="EMBL" id="STE70886.1"/>
    </source>
</evidence>
<evidence type="ECO:0000313" key="39">
    <source>
        <dbReference type="Proteomes" id="UP000277930"/>
    </source>
</evidence>
<evidence type="ECO:0000256" key="2">
    <source>
        <dbReference type="ARBA" id="ARBA00001933"/>
    </source>
</evidence>
<evidence type="ECO:0000256" key="5">
    <source>
        <dbReference type="ARBA" id="ARBA00011738"/>
    </source>
</evidence>
<dbReference type="EMBL" id="JAUKXU010000031">
    <property type="protein sequence ID" value="MDO2577143.1"/>
    <property type="molecule type" value="Genomic_DNA"/>
</dbReference>
<keyword evidence="6 11" id="KW-0963">Cytoplasm</keyword>
<keyword evidence="8 11" id="KW-0028">Amino-acid biosynthesis</keyword>
<comment type="subcellular location">
    <subcellularLocation>
        <location evidence="3 11">Cytoplasm</location>
    </subcellularLocation>
</comment>
<dbReference type="Proteomes" id="UP000271797">
    <property type="component" value="Chromosome"/>
</dbReference>
<dbReference type="Proteomes" id="UP000519182">
    <property type="component" value="Unassembled WGS sequence"/>
</dbReference>
<name>A0A0J8XXL7_ECOLX</name>
<feature type="binding site" evidence="11">
    <location>
        <begin position="125"/>
        <end position="127"/>
    </location>
    <ligand>
        <name>(6S)-5,6,7,8-tetrahydrofolate</name>
        <dbReference type="ChEBI" id="CHEBI:57453"/>
    </ligand>
</feature>
<dbReference type="GO" id="GO:0008168">
    <property type="term" value="F:methyltransferase activity"/>
    <property type="evidence" value="ECO:0007669"/>
    <property type="project" value="UniProtKB-KW"/>
</dbReference>
<evidence type="ECO:0000313" key="32">
    <source>
        <dbReference type="Proteomes" id="UP000188967"/>
    </source>
</evidence>
<evidence type="ECO:0000313" key="42">
    <source>
        <dbReference type="Proteomes" id="UP000519182"/>
    </source>
</evidence>
<dbReference type="Proteomes" id="UP000277930">
    <property type="component" value="Chromosome 1"/>
</dbReference>
<dbReference type="AlphaFoldDB" id="A0A0J8XXL7"/>
<accession>A0A0J8XXL7</accession>
<dbReference type="Proteomes" id="UP000531962">
    <property type="component" value="Unassembled WGS sequence"/>
</dbReference>
<keyword evidence="15" id="KW-0032">Aminotransferase</keyword>
<evidence type="ECO:0000313" key="15">
    <source>
        <dbReference type="EMBL" id="EFH4959102.1"/>
    </source>
</evidence>
<feature type="domain" description="Serine hydroxymethyltransferase-like" evidence="13">
    <location>
        <begin position="9"/>
        <end position="386"/>
    </location>
</feature>
<dbReference type="EMBL" id="RRVG01000019">
    <property type="protein sequence ID" value="RRL45625.1"/>
    <property type="molecule type" value="Genomic_DNA"/>
</dbReference>
<dbReference type="Proteomes" id="UP000254495">
    <property type="component" value="Unassembled WGS sequence"/>
</dbReference>
<dbReference type="InterPro" id="IPR015421">
    <property type="entry name" value="PyrdxlP-dep_Trfase_major"/>
</dbReference>
<evidence type="ECO:0000256" key="9">
    <source>
        <dbReference type="ARBA" id="ARBA00022679"/>
    </source>
</evidence>
<evidence type="ECO:0000313" key="20">
    <source>
        <dbReference type="EMBL" id="MDK2694577.1"/>
    </source>
</evidence>
<evidence type="ECO:0000313" key="19">
    <source>
        <dbReference type="EMBL" id="KAB0124019.1"/>
    </source>
</evidence>
<feature type="binding site" evidence="11">
    <location>
        <position position="246"/>
    </location>
    <ligand>
        <name>(6S)-5,6,7,8-tetrahydrofolate</name>
        <dbReference type="ChEBI" id="CHEBI:57453"/>
    </ligand>
</feature>
<evidence type="ECO:0000313" key="28">
    <source>
        <dbReference type="EMBL" id="STJ10027.1"/>
    </source>
</evidence>
<dbReference type="EMBL" id="UGCU01000001">
    <property type="protein sequence ID" value="STJ10027.1"/>
    <property type="molecule type" value="Genomic_DNA"/>
</dbReference>
<dbReference type="EMBL" id="LR134246">
    <property type="protein sequence ID" value="VED34368.1"/>
    <property type="molecule type" value="Genomic_DNA"/>
</dbReference>
<comment type="similarity">
    <text evidence="4 11">Belongs to the SHMT family.</text>
</comment>
<dbReference type="Proteomes" id="UP001173661">
    <property type="component" value="Unassembled WGS sequence"/>
</dbReference>
<evidence type="ECO:0000256" key="3">
    <source>
        <dbReference type="ARBA" id="ARBA00004496"/>
    </source>
</evidence>
<dbReference type="InterPro" id="IPR019798">
    <property type="entry name" value="Ser_HO-MeTrfase_PLP_BS"/>
</dbReference>
<evidence type="ECO:0000313" key="25">
    <source>
        <dbReference type="EMBL" id="RRL45625.1"/>
    </source>
</evidence>
<dbReference type="EMBL" id="DABDSA010000010">
    <property type="protein sequence ID" value="HAI2141829.1"/>
    <property type="molecule type" value="Genomic_DNA"/>
</dbReference>
<dbReference type="EMBL" id="AASWBF010000001">
    <property type="protein sequence ID" value="EFH4959102.1"/>
    <property type="molecule type" value="Genomic_DNA"/>
</dbReference>
<dbReference type="RefSeq" id="WP_000919149.1">
    <property type="nucleotide sequence ID" value="NZ_AP017610.1"/>
</dbReference>
<dbReference type="NCBIfam" id="NF000586">
    <property type="entry name" value="PRK00011.1"/>
    <property type="match status" value="1"/>
</dbReference>
<evidence type="ECO:0000259" key="13">
    <source>
        <dbReference type="Pfam" id="PF00464"/>
    </source>
</evidence>
<evidence type="ECO:0000313" key="43">
    <source>
        <dbReference type="Proteomes" id="UP000531962"/>
    </source>
</evidence>
<evidence type="ECO:0000256" key="7">
    <source>
        <dbReference type="ARBA" id="ARBA00022563"/>
    </source>
</evidence>
<evidence type="ECO:0000313" key="18">
    <source>
        <dbReference type="EMBL" id="HAI5331057.1"/>
    </source>
</evidence>
<evidence type="ECO:0000313" key="29">
    <source>
        <dbReference type="EMBL" id="STM09746.1"/>
    </source>
</evidence>
<evidence type="ECO:0000313" key="23">
    <source>
        <dbReference type="EMBL" id="MWL01871.1"/>
    </source>
</evidence>
<evidence type="ECO:0000313" key="31">
    <source>
        <dbReference type="EMBL" id="VED34368.1"/>
    </source>
</evidence>
<dbReference type="Proteomes" id="UP000272662">
    <property type="component" value="Unassembled WGS sequence"/>
</dbReference>
<evidence type="ECO:0000313" key="38">
    <source>
        <dbReference type="Proteomes" id="UP000272662"/>
    </source>
</evidence>
<evidence type="ECO:0000256" key="8">
    <source>
        <dbReference type="ARBA" id="ARBA00022605"/>
    </source>
</evidence>
<comment type="catalytic activity">
    <reaction evidence="1 11">
        <text>(6R)-5,10-methylene-5,6,7,8-tetrahydrofolate + glycine + H2O = (6S)-5,6,7,8-tetrahydrofolate + L-serine</text>
        <dbReference type="Rhea" id="RHEA:15481"/>
        <dbReference type="ChEBI" id="CHEBI:15377"/>
        <dbReference type="ChEBI" id="CHEBI:15636"/>
        <dbReference type="ChEBI" id="CHEBI:33384"/>
        <dbReference type="ChEBI" id="CHEBI:57305"/>
        <dbReference type="ChEBI" id="CHEBI:57453"/>
        <dbReference type="EC" id="2.1.2.1"/>
    </reaction>
</comment>
<dbReference type="Gene3D" id="3.90.1150.10">
    <property type="entry name" value="Aspartate Aminotransferase, domain 1"/>
    <property type="match status" value="1"/>
</dbReference>
<evidence type="ECO:0000256" key="10">
    <source>
        <dbReference type="ARBA" id="ARBA00022898"/>
    </source>
</evidence>
<dbReference type="Proteomes" id="UP000255164">
    <property type="component" value="Unassembled WGS sequence"/>
</dbReference>
<reference evidence="20" key="11">
    <citation type="submission" date="2023-05" db="EMBL/GenBank/DDBJ databases">
        <title>Efficient inhibition of multidrug-resistant Escherichia coli by a new antibiotic combination.</title>
        <authorList>
            <person name="Lin T."/>
        </authorList>
    </citation>
    <scope>NUCLEOTIDE SEQUENCE</scope>
    <source>
        <strain evidence="20">YmmD45</strain>
    </source>
</reference>
<dbReference type="InterPro" id="IPR049943">
    <property type="entry name" value="Ser_HO-MeTrfase-like"/>
</dbReference>
<dbReference type="EMBL" id="UFZA01000002">
    <property type="protein sequence ID" value="STE70886.1"/>
    <property type="molecule type" value="Genomic_DNA"/>
</dbReference>
<feature type="binding site" evidence="11">
    <location>
        <position position="121"/>
    </location>
    <ligand>
        <name>(6S)-5,6,7,8-tetrahydrofolate</name>
        <dbReference type="ChEBI" id="CHEBI:57453"/>
    </ligand>
</feature>
<dbReference type="UniPathway" id="UPA00288">
    <property type="reaction ID" value="UER01023"/>
</dbReference>
<dbReference type="EMBL" id="JASMQD010000001">
    <property type="protein sequence ID" value="MDK2694577.1"/>
    <property type="molecule type" value="Genomic_DNA"/>
</dbReference>
<comment type="function">
    <text evidence="11">Catalyzes the reversible interconversion of serine and glycine with tetrahydrofolate (THF) serving as the one-carbon carrier. This reaction serves as the major source of one-carbon groups required for the biosynthesis of purines, thymidylate, methionine, and other important biomolecules. Also exhibits THF-independent aldolase activity toward beta-hydroxyamino acids, producing glycine and aldehydes, via a retro-aldol mechanism.</text>
</comment>
<dbReference type="PANTHER" id="PTHR11680:SF50">
    <property type="entry name" value="SERINE HYDROXYMETHYLTRANSFERASE"/>
    <property type="match status" value="1"/>
</dbReference>
<keyword evidence="9 11" id="KW-0808">Transferase</keyword>
<dbReference type="PROSITE" id="PS00096">
    <property type="entry name" value="SHMT"/>
    <property type="match status" value="1"/>
</dbReference>
<reference evidence="16 42" key="10">
    <citation type="submission" date="2020-04" db="EMBL/GenBank/DDBJ databases">
        <authorList>
            <consortium name="GenomeTrakr network: Whole genome sequencing for foodborne pathogen traceback"/>
        </authorList>
    </citation>
    <scope>NUCLEOTIDE SEQUENCE [LARGE SCALE GENOMIC DNA]</scope>
    <source>
        <strain evidence="16 42">PSU-2464</strain>
    </source>
</reference>
<dbReference type="SMR" id="A0A0J8XXL7"/>
<reference evidence="24 32" key="1">
    <citation type="submission" date="2017-01" db="EMBL/GenBank/DDBJ databases">
        <title>Draft genome sequence of an E. coli strain isolated from human, in Amazon, Brazil.</title>
        <authorList>
            <person name="Moura Q."/>
            <person name="Fernandes M.R."/>
            <person name="Cerdeira L."/>
            <person name="Vianello M."/>
            <person name="Souza T.A."/>
            <person name="Ienne S."/>
            <person name="Lincopan N."/>
        </authorList>
    </citation>
    <scope>NUCLEOTIDE SEQUENCE [LARGE SCALE GENOMIC DNA]</scope>
    <source>
        <strain evidence="24 32">ICBEcBL-II-13</strain>
    </source>
</reference>
<evidence type="ECO:0000313" key="36">
    <source>
        <dbReference type="Proteomes" id="UP000255164"/>
    </source>
</evidence>
<dbReference type="GO" id="GO:0004372">
    <property type="term" value="F:glycine hydroxymethyltransferase activity"/>
    <property type="evidence" value="ECO:0007669"/>
    <property type="project" value="UniProtKB-UniRule"/>
</dbReference>
<dbReference type="Proteomes" id="UP000852798">
    <property type="component" value="Unassembled WGS sequence"/>
</dbReference>
<dbReference type="EMBL" id="VZEL01000012">
    <property type="protein sequence ID" value="KAB0124019.1"/>
    <property type="molecule type" value="Genomic_DNA"/>
</dbReference>
<dbReference type="CDD" id="cd00378">
    <property type="entry name" value="SHMT"/>
    <property type="match status" value="1"/>
</dbReference>
<evidence type="ECO:0000313" key="17">
    <source>
        <dbReference type="EMBL" id="HAI2141829.1"/>
    </source>
</evidence>
<dbReference type="InterPro" id="IPR015422">
    <property type="entry name" value="PyrdxlP-dep_Trfase_small"/>
</dbReference>
<dbReference type="Proteomes" id="UP000430081">
    <property type="component" value="Unassembled WGS sequence"/>
</dbReference>
<comment type="cofactor">
    <cofactor evidence="2 11 12">
        <name>pyridoxal 5'-phosphate</name>
        <dbReference type="ChEBI" id="CHEBI:597326"/>
    </cofactor>
</comment>
<evidence type="ECO:0000313" key="40">
    <source>
        <dbReference type="Proteomes" id="UP000327073"/>
    </source>
</evidence>
<dbReference type="Proteomes" id="UP000845800">
    <property type="component" value="Unassembled WGS sequence"/>
</dbReference>
<reference evidence="18" key="9">
    <citation type="submission" date="2020-03" db="EMBL/GenBank/DDBJ databases">
        <authorList>
            <consortium name="NCBI Pathogen Detection Project"/>
        </authorList>
    </citation>
    <scope>NUCLEOTIDE SEQUENCE</scope>
    <source>
        <strain evidence="18">AMC_487</strain>
        <strain evidence="17">BCW_4213</strain>
    </source>
</reference>
<feature type="modified residue" description="N6-acetyllysine" evidence="11">
    <location>
        <position position="375"/>
    </location>
</feature>
<comment type="pathway">
    <text evidence="11">One-carbon metabolism; tetrahydrofolate interconversion.</text>
</comment>
<evidence type="ECO:0000256" key="6">
    <source>
        <dbReference type="ARBA" id="ARBA00022490"/>
    </source>
</evidence>
<dbReference type="InterPro" id="IPR039429">
    <property type="entry name" value="SHMT-like_dom"/>
</dbReference>
<reference evidence="21" key="12">
    <citation type="submission" date="2023-07" db="EMBL/GenBank/DDBJ databases">
        <title>High risk of intestinal colonization with ESBL-producing Escherichia coli among soldiers of military contingents in specific geographic regions.</title>
        <authorList>
            <person name="Literacka E."/>
        </authorList>
    </citation>
    <scope>NUCLEOTIDE SEQUENCE</scope>
    <source>
        <strain evidence="21">66</strain>
    </source>
</reference>
<dbReference type="EMBL" id="AATJYL010000068">
    <property type="protein sequence ID" value="EFM1448295.1"/>
    <property type="molecule type" value="Genomic_DNA"/>
</dbReference>
<keyword evidence="11" id="KW-0007">Acetylation</keyword>
<feature type="modified residue" description="N6-acetyllysine" evidence="11">
    <location>
        <position position="54"/>
    </location>
</feature>
<evidence type="ECO:0000256" key="1">
    <source>
        <dbReference type="ARBA" id="ARBA00001528"/>
    </source>
</evidence>
<reference evidence="17" key="2">
    <citation type="journal article" date="2018" name="Genome Biol.">
        <title>SKESA: strategic k-mer extension for scrupulous assemblies.</title>
        <authorList>
            <person name="Souvorov A."/>
            <person name="Agarwala R."/>
            <person name="Lipman D.J."/>
        </authorList>
    </citation>
    <scope>NUCLEOTIDE SEQUENCE [LARGE SCALE GENOMIC DNA]</scope>
    <source>
        <strain evidence="18">AMC_487</strain>
        <strain evidence="17">BCW_4213</strain>
    </source>
</reference>
<dbReference type="GO" id="GO:0035999">
    <property type="term" value="P:tetrahydrofolate interconversion"/>
    <property type="evidence" value="ECO:0007669"/>
    <property type="project" value="UniProtKB-UniRule"/>
</dbReference>
<dbReference type="EMBL" id="LR134238">
    <property type="protein sequence ID" value="VED06543.1"/>
    <property type="molecule type" value="Genomic_DNA"/>
</dbReference>
<sequence length="417" mass="45303">MLKREMNIADYDAELWQAMEQEKVRQEEHIELIASENYTSPRVMQAQGSQLTNKYAEGYPGKRYYGGCEYVDIVEQLAIDRAKELFGADYANVQPHSGSQANFAVYTALLEPGDTVLGMNLAHGGHLTHGSPVNFSGKLYNIVPYGIDASGHIDYADLEKQAKEHKPKMIIGGFSAYSGVVDWAKMREIADSIGAYLFVDMAHVAGLVAAGVYPNPVPHAHVVTTTTHKTLAGPRGGLILAKGGSEELYKKLNSAVFPGGQGGPLMHVIAGKAVALKEAMEPEFKTYQQQVAKNAKAMVEVFLERGYKVVSGGTDNHLFLVDLVDKNLTGKEADAALGRANITVNKNSVPNDPKSPFVTSGIRVGTPAITRRGFKEAEAKELAGWMCDVLDSINDEAVIERIKGKVLDICARYPVYA</sequence>